<reference evidence="3" key="1">
    <citation type="submission" date="2020-12" db="EMBL/GenBank/DDBJ databases">
        <title>Metabolic potential, ecology and presence of endohyphal bacteria is reflected in genomic diversity of Mucoromycotina.</title>
        <authorList>
            <person name="Muszewska A."/>
            <person name="Okrasinska A."/>
            <person name="Steczkiewicz K."/>
            <person name="Drgas O."/>
            <person name="Orlowska M."/>
            <person name="Perlinska-Lenart U."/>
            <person name="Aleksandrzak-Piekarczyk T."/>
            <person name="Szatraj K."/>
            <person name="Zielenkiewicz U."/>
            <person name="Pilsyk S."/>
            <person name="Malc E."/>
            <person name="Mieczkowski P."/>
            <person name="Kruszewska J.S."/>
            <person name="Biernat P."/>
            <person name="Pawlowska J."/>
        </authorList>
    </citation>
    <scope>NUCLEOTIDE SEQUENCE</scope>
    <source>
        <strain evidence="3">WA0000067209</strain>
    </source>
</reference>
<feature type="compositionally biased region" description="Basic residues" evidence="1">
    <location>
        <begin position="264"/>
        <end position="274"/>
    </location>
</feature>
<dbReference type="AlphaFoldDB" id="A0A8H7Q562"/>
<feature type="transmembrane region" description="Helical" evidence="2">
    <location>
        <begin position="61"/>
        <end position="81"/>
    </location>
</feature>
<organism evidence="3 4">
    <name type="scientific">Mortierella isabellina</name>
    <name type="common">Filamentous fungus</name>
    <name type="synonym">Umbelopsis isabellina</name>
    <dbReference type="NCBI Taxonomy" id="91625"/>
    <lineage>
        <taxon>Eukaryota</taxon>
        <taxon>Fungi</taxon>
        <taxon>Fungi incertae sedis</taxon>
        <taxon>Mucoromycota</taxon>
        <taxon>Mucoromycotina</taxon>
        <taxon>Umbelopsidomycetes</taxon>
        <taxon>Umbelopsidales</taxon>
        <taxon>Umbelopsidaceae</taxon>
        <taxon>Umbelopsis</taxon>
    </lineage>
</organism>
<evidence type="ECO:0000313" key="3">
    <source>
        <dbReference type="EMBL" id="KAG2186312.1"/>
    </source>
</evidence>
<sequence>MSSFTTMTVITQRWRPPRVLHDRHENLTVLFEFLPRETFDARIKELSQLIRKKYPSSYLDYYIFALAIIFVIASAAFSLVARAAGVSMWYPLILLLFPASLSLWTSRRRATMVNRTKEFEKTFRSYLGDLNKRDASQHQIKWSVRRASRHDRTAVGNACLVIELAQCDPESEVDALPLYQEVEGNENPQVMVQIDPPPAHEDADEPPNYTERDVVVLPMESMATDHELQPLSTSPSITFRQSIDQANAKEDDDDVPDDAVPTRRSLHQVMHRNQ</sequence>
<dbReference type="OrthoDB" id="2247939at2759"/>
<keyword evidence="2" id="KW-0472">Membrane</keyword>
<feature type="transmembrane region" description="Helical" evidence="2">
    <location>
        <begin position="87"/>
        <end position="105"/>
    </location>
</feature>
<dbReference type="EMBL" id="JAEPQZ010000001">
    <property type="protein sequence ID" value="KAG2186312.1"/>
    <property type="molecule type" value="Genomic_DNA"/>
</dbReference>
<feature type="region of interest" description="Disordered" evidence="1">
    <location>
        <begin position="224"/>
        <end position="274"/>
    </location>
</feature>
<comment type="caution">
    <text evidence="3">The sequence shown here is derived from an EMBL/GenBank/DDBJ whole genome shotgun (WGS) entry which is preliminary data.</text>
</comment>
<keyword evidence="2" id="KW-1133">Transmembrane helix</keyword>
<keyword evidence="4" id="KW-1185">Reference proteome</keyword>
<evidence type="ECO:0000256" key="2">
    <source>
        <dbReference type="SAM" id="Phobius"/>
    </source>
</evidence>
<evidence type="ECO:0000256" key="1">
    <source>
        <dbReference type="SAM" id="MobiDB-lite"/>
    </source>
</evidence>
<feature type="compositionally biased region" description="Polar residues" evidence="1">
    <location>
        <begin position="230"/>
        <end position="245"/>
    </location>
</feature>
<keyword evidence="2" id="KW-0812">Transmembrane</keyword>
<name>A0A8H7Q562_MORIS</name>
<protein>
    <submittedName>
        <fullName evidence="3">Uncharacterized protein</fullName>
    </submittedName>
</protein>
<evidence type="ECO:0000313" key="4">
    <source>
        <dbReference type="Proteomes" id="UP000654370"/>
    </source>
</evidence>
<dbReference type="Proteomes" id="UP000654370">
    <property type="component" value="Unassembled WGS sequence"/>
</dbReference>
<proteinExistence type="predicted"/>
<accession>A0A8H7Q562</accession>
<gene>
    <name evidence="3" type="ORF">INT43_002750</name>
</gene>